<accession>A0ABW9XKX0</accession>
<reference evidence="1 2" key="1">
    <citation type="submission" date="2020-01" db="EMBL/GenBank/DDBJ databases">
        <title>Paenibacillus soybeanensis sp. nov. isolated from the nodules of soybean (Glycine max(L.) Merr).</title>
        <authorList>
            <person name="Wang H."/>
        </authorList>
    </citation>
    <scope>NUCLEOTIDE SEQUENCE [LARGE SCALE GENOMIC DNA]</scope>
    <source>
        <strain evidence="1 2">T1</strain>
    </source>
</reference>
<evidence type="ECO:0000313" key="1">
    <source>
        <dbReference type="EMBL" id="NBD23097.1"/>
    </source>
</evidence>
<name>A0ABW9XKX0_9BACL</name>
<gene>
    <name evidence="1" type="ORF">GT019_04370</name>
</gene>
<dbReference type="EMBL" id="JAAAMV010000002">
    <property type="protein sequence ID" value="NBD23097.1"/>
    <property type="molecule type" value="Genomic_DNA"/>
</dbReference>
<dbReference type="Proteomes" id="UP000665561">
    <property type="component" value="Unassembled WGS sequence"/>
</dbReference>
<sequence>MNYGSRRDALPASAIVRAIEHALEQPEDVDVNELVVQPTAQLVLAFPNPFMAMYI</sequence>
<proteinExistence type="predicted"/>
<keyword evidence="2" id="KW-1185">Reference proteome</keyword>
<comment type="caution">
    <text evidence="1">The sequence shown here is derived from an EMBL/GenBank/DDBJ whole genome shotgun (WGS) entry which is preliminary data.</text>
</comment>
<protein>
    <submittedName>
        <fullName evidence="1">Uncharacterized protein</fullName>
    </submittedName>
</protein>
<evidence type="ECO:0000313" key="2">
    <source>
        <dbReference type="Proteomes" id="UP000665561"/>
    </source>
</evidence>
<organism evidence="1 2">
    <name type="scientific">Paenibacillus glycinis</name>
    <dbReference type="NCBI Taxonomy" id="2697035"/>
    <lineage>
        <taxon>Bacteria</taxon>
        <taxon>Bacillati</taxon>
        <taxon>Bacillota</taxon>
        <taxon>Bacilli</taxon>
        <taxon>Bacillales</taxon>
        <taxon>Paenibacillaceae</taxon>
        <taxon>Paenibacillus</taxon>
    </lineage>
</organism>